<accession>A0A0L7LK84</accession>
<evidence type="ECO:0000313" key="1">
    <source>
        <dbReference type="EMBL" id="KOB75840.1"/>
    </source>
</evidence>
<protein>
    <submittedName>
        <fullName evidence="1">Two-component sensor histidine kinase / two-component response regulator</fullName>
    </submittedName>
</protein>
<dbReference type="EMBL" id="JTDY01000798">
    <property type="protein sequence ID" value="KOB75840.1"/>
    <property type="molecule type" value="Genomic_DNA"/>
</dbReference>
<reference evidence="1 2" key="1">
    <citation type="journal article" date="2015" name="Genome Biol. Evol.">
        <title>The genome of winter moth (Operophtera brumata) provides a genomic perspective on sexual dimorphism and phenology.</title>
        <authorList>
            <person name="Derks M.F."/>
            <person name="Smit S."/>
            <person name="Salis L."/>
            <person name="Schijlen E."/>
            <person name="Bossers A."/>
            <person name="Mateman C."/>
            <person name="Pijl A.S."/>
            <person name="de Ridder D."/>
            <person name="Groenen M.A."/>
            <person name="Visser M.E."/>
            <person name="Megens H.J."/>
        </authorList>
    </citation>
    <scope>NUCLEOTIDE SEQUENCE [LARGE SCALE GENOMIC DNA]</scope>
    <source>
        <strain evidence="1">WM2013NL</strain>
        <tissue evidence="1">Head and thorax</tissue>
    </source>
</reference>
<sequence length="115" mass="12509">MSLPTITINEVSAAIQDNATNGEAKKVLEGLLNDYMDLQYGKETPYTTGQQVVPTGATIEDVDGAVSKETDKKFKDVFEKISETEKSGDLTPQATNDGSWDAKFTPVLVLIRPNN</sequence>
<name>A0A0L7LK84_OPEBR</name>
<gene>
    <name evidence="1" type="ORF">OBRU01_06954</name>
</gene>
<dbReference type="Proteomes" id="UP000037510">
    <property type="component" value="Unassembled WGS sequence"/>
</dbReference>
<comment type="caution">
    <text evidence="1">The sequence shown here is derived from an EMBL/GenBank/DDBJ whole genome shotgun (WGS) entry which is preliminary data.</text>
</comment>
<keyword evidence="2" id="KW-1185">Reference proteome</keyword>
<keyword evidence="1" id="KW-0418">Kinase</keyword>
<dbReference type="AlphaFoldDB" id="A0A0L7LK84"/>
<keyword evidence="1" id="KW-0808">Transferase</keyword>
<proteinExistence type="predicted"/>
<dbReference type="OrthoDB" id="7401377at2759"/>
<evidence type="ECO:0000313" key="2">
    <source>
        <dbReference type="Proteomes" id="UP000037510"/>
    </source>
</evidence>
<organism evidence="1 2">
    <name type="scientific">Operophtera brumata</name>
    <name type="common">Winter moth</name>
    <name type="synonym">Phalaena brumata</name>
    <dbReference type="NCBI Taxonomy" id="104452"/>
    <lineage>
        <taxon>Eukaryota</taxon>
        <taxon>Metazoa</taxon>
        <taxon>Ecdysozoa</taxon>
        <taxon>Arthropoda</taxon>
        <taxon>Hexapoda</taxon>
        <taxon>Insecta</taxon>
        <taxon>Pterygota</taxon>
        <taxon>Neoptera</taxon>
        <taxon>Endopterygota</taxon>
        <taxon>Lepidoptera</taxon>
        <taxon>Glossata</taxon>
        <taxon>Ditrysia</taxon>
        <taxon>Geometroidea</taxon>
        <taxon>Geometridae</taxon>
        <taxon>Larentiinae</taxon>
        <taxon>Operophtera</taxon>
    </lineage>
</organism>
<dbReference type="GO" id="GO:0016301">
    <property type="term" value="F:kinase activity"/>
    <property type="evidence" value="ECO:0007669"/>
    <property type="project" value="UniProtKB-KW"/>
</dbReference>